<evidence type="ECO:0000256" key="2">
    <source>
        <dbReference type="ARBA" id="ARBA00023002"/>
    </source>
</evidence>
<dbReference type="PANTHER" id="PTHR11811">
    <property type="entry name" value="6-PHOSPHOGLUCONATE DEHYDROGENASE"/>
    <property type="match status" value="1"/>
</dbReference>
<dbReference type="AlphaFoldDB" id="A0A0S7BS14"/>
<organism evidence="10">
    <name type="scientific">Flexilinea flocculi</name>
    <dbReference type="NCBI Taxonomy" id="1678840"/>
    <lineage>
        <taxon>Bacteria</taxon>
        <taxon>Bacillati</taxon>
        <taxon>Chloroflexota</taxon>
        <taxon>Anaerolineae</taxon>
        <taxon>Anaerolineales</taxon>
        <taxon>Anaerolineaceae</taxon>
        <taxon>Flexilinea</taxon>
    </lineage>
</organism>
<dbReference type="FunFam" id="3.40.50.720:FF:000007">
    <property type="entry name" value="6-phosphogluconate dehydrogenase, decarboxylating"/>
    <property type="match status" value="1"/>
</dbReference>
<dbReference type="InterPro" id="IPR008927">
    <property type="entry name" value="6-PGluconate_DH-like_C_sf"/>
</dbReference>
<accession>A0A0S7BS14</accession>
<feature type="binding site" description="in other chain" evidence="6">
    <location>
        <position position="262"/>
    </location>
    <ligand>
        <name>substrate</name>
        <note>ligand shared between dimeric partners</note>
    </ligand>
</feature>
<feature type="domain" description="6-phosphogluconate dehydrogenase C-terminal" evidence="9">
    <location>
        <begin position="180"/>
        <end position="469"/>
    </location>
</feature>
<evidence type="ECO:0000256" key="8">
    <source>
        <dbReference type="RuleBase" id="RU000485"/>
    </source>
</evidence>
<dbReference type="Pfam" id="PF00393">
    <property type="entry name" value="6PGD"/>
    <property type="match status" value="1"/>
</dbReference>
<comment type="subunit">
    <text evidence="4">Homodimer.</text>
</comment>
<dbReference type="UniPathway" id="UPA00115">
    <property type="reaction ID" value="UER00410"/>
</dbReference>
<keyword evidence="11" id="KW-1185">Reference proteome</keyword>
<dbReference type="InterPro" id="IPR013328">
    <property type="entry name" value="6PGD_dom2"/>
</dbReference>
<dbReference type="SUPFAM" id="SSF48179">
    <property type="entry name" value="6-phosphogluconate dehydrogenase C-terminal domain-like"/>
    <property type="match status" value="1"/>
</dbReference>
<feature type="binding site" description="in other chain" evidence="6">
    <location>
        <begin position="187"/>
        <end position="188"/>
    </location>
    <ligand>
        <name>substrate</name>
        <note>ligand shared between dimeric partners</note>
    </ligand>
</feature>
<dbReference type="STRING" id="1678840.ATC1_131211"/>
<dbReference type="EMBL" id="DF968181">
    <property type="protein sequence ID" value="GAP41227.1"/>
    <property type="molecule type" value="Genomic_DNA"/>
</dbReference>
<comment type="pathway">
    <text evidence="4 8">Carbohydrate degradation; pentose phosphate pathway; D-ribulose 5-phosphate from D-glucose 6-phosphate (oxidative stage): step 3/3.</text>
</comment>
<feature type="binding site" evidence="7">
    <location>
        <position position="103"/>
    </location>
    <ligand>
        <name>NADP(+)</name>
        <dbReference type="ChEBI" id="CHEBI:58349"/>
    </ligand>
</feature>
<keyword evidence="4 8" id="KW-0570">Pentose shunt</keyword>
<evidence type="ECO:0000256" key="4">
    <source>
        <dbReference type="PIRNR" id="PIRNR000109"/>
    </source>
</evidence>
<evidence type="ECO:0000313" key="11">
    <source>
        <dbReference type="Proteomes" id="UP000053370"/>
    </source>
</evidence>
<dbReference type="InterPro" id="IPR006114">
    <property type="entry name" value="6PGDH_C"/>
</dbReference>
<reference evidence="10" key="1">
    <citation type="journal article" date="2015" name="Genome Announc.">
        <title>Draft Genome Sequence of Anaerolineae Strain TC1, a Novel Isolate from a Methanogenic Wastewater Treatment System.</title>
        <authorList>
            <person name="Matsuura N."/>
            <person name="Tourlousse D.M."/>
            <person name="Sun L."/>
            <person name="Toyonaga M."/>
            <person name="Kuroda K."/>
            <person name="Ohashi A."/>
            <person name="Cruz R."/>
            <person name="Yamaguchi T."/>
            <person name="Sekiguchi Y."/>
        </authorList>
    </citation>
    <scope>NUCLEOTIDE SEQUENCE [LARGE SCALE GENOMIC DNA]</scope>
    <source>
        <strain evidence="10">TC1</strain>
    </source>
</reference>
<dbReference type="GO" id="GO:0004616">
    <property type="term" value="F:phosphogluconate dehydrogenase (decarboxylating) activity"/>
    <property type="evidence" value="ECO:0007669"/>
    <property type="project" value="UniProtKB-EC"/>
</dbReference>
<dbReference type="PATRIC" id="fig|1678840.3.peg.2653"/>
<dbReference type="GO" id="GO:0006098">
    <property type="term" value="P:pentose-phosphate shunt"/>
    <property type="evidence" value="ECO:0007669"/>
    <property type="project" value="UniProtKB-UniPathway"/>
</dbReference>
<dbReference type="Proteomes" id="UP000053370">
    <property type="component" value="Unassembled WGS sequence"/>
</dbReference>
<evidence type="ECO:0000256" key="6">
    <source>
        <dbReference type="PIRSR" id="PIRSR000109-2"/>
    </source>
</evidence>
<dbReference type="RefSeq" id="WP_062282010.1">
    <property type="nucleotide sequence ID" value="NZ_DF968181.1"/>
</dbReference>
<dbReference type="Gene3D" id="3.40.50.720">
    <property type="entry name" value="NAD(P)-binding Rossmann-like Domain"/>
    <property type="match status" value="1"/>
</dbReference>
<feature type="binding site" evidence="7">
    <location>
        <begin position="33"/>
        <end position="35"/>
    </location>
    <ligand>
        <name>NADP(+)</name>
        <dbReference type="ChEBI" id="CHEBI:58349"/>
    </ligand>
</feature>
<evidence type="ECO:0000313" key="10">
    <source>
        <dbReference type="EMBL" id="GAP41227.1"/>
    </source>
</evidence>
<dbReference type="InterPro" id="IPR036291">
    <property type="entry name" value="NAD(P)-bd_dom_sf"/>
</dbReference>
<feature type="active site" description="Proton donor" evidence="5">
    <location>
        <position position="191"/>
    </location>
</feature>
<feature type="binding site" description="in other chain" evidence="6">
    <location>
        <begin position="129"/>
        <end position="131"/>
    </location>
    <ligand>
        <name>substrate</name>
        <note>ligand shared between dimeric partners</note>
    </ligand>
</feature>
<dbReference type="Pfam" id="PF03446">
    <property type="entry name" value="NAD_binding_2"/>
    <property type="match status" value="1"/>
</dbReference>
<evidence type="ECO:0000256" key="1">
    <source>
        <dbReference type="ARBA" id="ARBA00008419"/>
    </source>
</evidence>
<dbReference type="PRINTS" id="PR00076">
    <property type="entry name" value="6PGDHDRGNASE"/>
</dbReference>
<evidence type="ECO:0000256" key="5">
    <source>
        <dbReference type="PIRSR" id="PIRSR000109-1"/>
    </source>
</evidence>
<name>A0A0S7BS14_9CHLR</name>
<feature type="active site" description="Proton acceptor" evidence="5">
    <location>
        <position position="184"/>
    </location>
</feature>
<comment type="similarity">
    <text evidence="1 4 8">Belongs to the 6-phosphogluconate dehydrogenase family.</text>
</comment>
<dbReference type="SMART" id="SM01350">
    <property type="entry name" value="6PGD"/>
    <property type="match status" value="1"/>
</dbReference>
<dbReference type="OrthoDB" id="9804542at2"/>
<keyword evidence="2 4" id="KW-0560">Oxidoreductase</keyword>
<dbReference type="InterPro" id="IPR006183">
    <property type="entry name" value="Pgluconate_DH"/>
</dbReference>
<feature type="binding site" evidence="6">
    <location>
        <position position="453"/>
    </location>
    <ligand>
        <name>substrate</name>
        <note>ligand shared between dimeric partners</note>
    </ligand>
</feature>
<keyword evidence="3 8" id="KW-0311">Gluconate utilization</keyword>
<feature type="binding site" description="in other chain" evidence="6">
    <location>
        <position position="192"/>
    </location>
    <ligand>
        <name>substrate</name>
        <note>ligand shared between dimeric partners</note>
    </ligand>
</feature>
<proteinExistence type="inferred from homology"/>
<dbReference type="FunFam" id="1.10.1040.10:FF:000002">
    <property type="entry name" value="6-phosphogluconate dehydrogenase, decarboxylating"/>
    <property type="match status" value="1"/>
</dbReference>
<gene>
    <name evidence="10" type="ORF">ATC1_131211</name>
</gene>
<dbReference type="Gene3D" id="1.20.5.320">
    <property type="entry name" value="6-Phosphogluconate Dehydrogenase, domain 3"/>
    <property type="match status" value="1"/>
</dbReference>
<protein>
    <recommendedName>
        <fullName evidence="4 8">6-phosphogluconate dehydrogenase, decarboxylating</fullName>
        <ecNumber evidence="4 8">1.1.1.44</ecNumber>
    </recommendedName>
</protein>
<dbReference type="NCBIfam" id="TIGR00873">
    <property type="entry name" value="gnd"/>
    <property type="match status" value="1"/>
</dbReference>
<dbReference type="InterPro" id="IPR006115">
    <property type="entry name" value="6PGDH_NADP-bd"/>
</dbReference>
<keyword evidence="4 8" id="KW-0521">NADP</keyword>
<feature type="binding site" evidence="7">
    <location>
        <begin position="10"/>
        <end position="15"/>
    </location>
    <ligand>
        <name>NADP(+)</name>
        <dbReference type="ChEBI" id="CHEBI:58349"/>
    </ligand>
</feature>
<feature type="binding site" evidence="6">
    <location>
        <position position="447"/>
    </location>
    <ligand>
        <name>substrate</name>
        <note>ligand shared between dimeric partners</note>
    </ligand>
</feature>
<dbReference type="EC" id="1.1.1.44" evidence="4 8"/>
<sequence>MSKAKIGLIGLGVMGSNLALNIERNGFPIAVYNRTLEKTKEFVKGDASGKQVFGAESVEELIAMLEKPRRIILMVKAGSAVDETIELVKPFLEKGDILIDAGNSFFQDTERRSEYLSKSGLNFFGMGVSGGEEGALWGPSIMPGGQKECWEALRPILKSIAAKYIDGEPCVEYIGPRGSGHYVKMVHNGIEYGDMQLIAETYDLLHRGLNLQQDELRQIFTKWNNGVLKSYLIEITEQILTKYDPETGKPMVDIILDEAQQKGTGKWTAQNALDIGAPTPTLNSGVECRILSSLKEERVHASRILTGPDPKYTGDKEKLIQAAENSLYCAKIASYAQGLGLLKIASKEYGYALNLGEIAKIWRAGCIIRADFLNDITRAYDANPELQNLMLDDFFHQAIESRQADWRFIVKTSVDLGIPMLATSSALSYYDSYRSEVLPANLTQAQRDFFGAHTYRRIDKEGSFHTIWEG</sequence>
<dbReference type="PIRSF" id="PIRSF000109">
    <property type="entry name" value="6PGD"/>
    <property type="match status" value="1"/>
</dbReference>
<comment type="function">
    <text evidence="4">Catalyzes the oxidative decarboxylation of 6-phosphogluconate to ribulose 5-phosphate and CO(2), with concomitant reduction of NADP to NADPH.</text>
</comment>
<feature type="binding site" description="in other chain" evidence="6">
    <location>
        <position position="103"/>
    </location>
    <ligand>
        <name>substrate</name>
        <note>ligand shared between dimeric partners</note>
    </ligand>
</feature>
<dbReference type="NCBIfam" id="NF006765">
    <property type="entry name" value="PRK09287.1"/>
    <property type="match status" value="1"/>
</dbReference>
<evidence type="ECO:0000256" key="3">
    <source>
        <dbReference type="ARBA" id="ARBA00023064"/>
    </source>
</evidence>
<dbReference type="Gene3D" id="1.10.1040.10">
    <property type="entry name" value="N-(1-d-carboxylethyl)-l-norvaline Dehydrogenase, domain 2"/>
    <property type="match status" value="1"/>
</dbReference>
<dbReference type="GO" id="GO:0050661">
    <property type="term" value="F:NADP binding"/>
    <property type="evidence" value="ECO:0007669"/>
    <property type="project" value="InterPro"/>
</dbReference>
<dbReference type="SUPFAM" id="SSF51735">
    <property type="entry name" value="NAD(P)-binding Rossmann-fold domains"/>
    <property type="match status" value="1"/>
</dbReference>
<feature type="binding site" evidence="7">
    <location>
        <begin position="75"/>
        <end position="77"/>
    </location>
    <ligand>
        <name>NADP(+)</name>
        <dbReference type="ChEBI" id="CHEBI:58349"/>
    </ligand>
</feature>
<feature type="binding site" description="in other chain" evidence="6">
    <location>
        <position position="289"/>
    </location>
    <ligand>
        <name>substrate</name>
        <note>ligand shared between dimeric partners</note>
    </ligand>
</feature>
<dbReference type="InterPro" id="IPR006113">
    <property type="entry name" value="6PGDH_Gnd/GntZ"/>
</dbReference>
<comment type="catalytic activity">
    <reaction evidence="4 8">
        <text>6-phospho-D-gluconate + NADP(+) = D-ribulose 5-phosphate + CO2 + NADPH</text>
        <dbReference type="Rhea" id="RHEA:10116"/>
        <dbReference type="ChEBI" id="CHEBI:16526"/>
        <dbReference type="ChEBI" id="CHEBI:57783"/>
        <dbReference type="ChEBI" id="CHEBI:58121"/>
        <dbReference type="ChEBI" id="CHEBI:58349"/>
        <dbReference type="ChEBI" id="CHEBI:58759"/>
        <dbReference type="EC" id="1.1.1.44"/>
    </reaction>
</comment>
<evidence type="ECO:0000259" key="9">
    <source>
        <dbReference type="SMART" id="SM01350"/>
    </source>
</evidence>
<dbReference type="FunFam" id="1.20.5.320:FF:000004">
    <property type="entry name" value="6-phosphogluconate dehydrogenase, decarboxylating"/>
    <property type="match status" value="1"/>
</dbReference>
<dbReference type="GO" id="GO:0019521">
    <property type="term" value="P:D-gluconate metabolic process"/>
    <property type="evidence" value="ECO:0007669"/>
    <property type="project" value="UniProtKB-KW"/>
</dbReference>
<evidence type="ECO:0000256" key="7">
    <source>
        <dbReference type="PIRSR" id="PIRSR000109-3"/>
    </source>
</evidence>